<comment type="caution">
    <text evidence="1">The sequence shown here is derived from an EMBL/GenBank/DDBJ whole genome shotgun (WGS) entry which is preliminary data.</text>
</comment>
<dbReference type="SUPFAM" id="SSF48371">
    <property type="entry name" value="ARM repeat"/>
    <property type="match status" value="1"/>
</dbReference>
<protein>
    <submittedName>
        <fullName evidence="1">Uncharacterized protein</fullName>
    </submittedName>
</protein>
<dbReference type="Proteomes" id="UP000243006">
    <property type="component" value="Unassembled WGS sequence"/>
</dbReference>
<name>A0A1Y3ECK3_9BILA</name>
<dbReference type="PANTHER" id="PTHR45857:SF4">
    <property type="entry name" value="FORMIN-LIKE PROTEIN"/>
    <property type="match status" value="1"/>
</dbReference>
<evidence type="ECO:0000313" key="2">
    <source>
        <dbReference type="Proteomes" id="UP000243006"/>
    </source>
</evidence>
<dbReference type="GO" id="GO:0016477">
    <property type="term" value="P:cell migration"/>
    <property type="evidence" value="ECO:0007669"/>
    <property type="project" value="TreeGrafter"/>
</dbReference>
<dbReference type="InterPro" id="IPR016024">
    <property type="entry name" value="ARM-type_fold"/>
</dbReference>
<dbReference type="AlphaFoldDB" id="A0A1Y3ECK3"/>
<dbReference type="GO" id="GO:0005829">
    <property type="term" value="C:cytosol"/>
    <property type="evidence" value="ECO:0007669"/>
    <property type="project" value="TreeGrafter"/>
</dbReference>
<dbReference type="GO" id="GO:0008360">
    <property type="term" value="P:regulation of cell shape"/>
    <property type="evidence" value="ECO:0007669"/>
    <property type="project" value="TreeGrafter"/>
</dbReference>
<proteinExistence type="predicted"/>
<dbReference type="EMBL" id="LVZM01016863">
    <property type="protein sequence ID" value="OUC42721.1"/>
    <property type="molecule type" value="Genomic_DNA"/>
</dbReference>
<dbReference type="InterPro" id="IPR043592">
    <property type="entry name" value="FMNL_animal"/>
</dbReference>
<dbReference type="PANTHER" id="PTHR45857">
    <property type="entry name" value="FORMIN-LIKE PROTEIN"/>
    <property type="match status" value="1"/>
</dbReference>
<dbReference type="GO" id="GO:0030866">
    <property type="term" value="P:cortical actin cytoskeleton organization"/>
    <property type="evidence" value="ECO:0007669"/>
    <property type="project" value="TreeGrafter"/>
</dbReference>
<organism evidence="1 2">
    <name type="scientific">Trichinella nativa</name>
    <dbReference type="NCBI Taxonomy" id="6335"/>
    <lineage>
        <taxon>Eukaryota</taxon>
        <taxon>Metazoa</taxon>
        <taxon>Ecdysozoa</taxon>
        <taxon>Nematoda</taxon>
        <taxon>Enoplea</taxon>
        <taxon>Dorylaimia</taxon>
        <taxon>Trichinellida</taxon>
        <taxon>Trichinellidae</taxon>
        <taxon>Trichinella</taxon>
    </lineage>
</organism>
<dbReference type="GO" id="GO:0051015">
    <property type="term" value="F:actin filament binding"/>
    <property type="evidence" value="ECO:0007669"/>
    <property type="project" value="TreeGrafter"/>
</dbReference>
<reference evidence="1 2" key="1">
    <citation type="submission" date="2015-04" db="EMBL/GenBank/DDBJ databases">
        <title>Draft genome of the roundworm Trichinella nativa.</title>
        <authorList>
            <person name="Mitreva M."/>
        </authorList>
    </citation>
    <scope>NUCLEOTIDE SEQUENCE [LARGE SCALE GENOMIC DNA]</scope>
    <source>
        <strain evidence="1 2">ISS45</strain>
    </source>
</reference>
<accession>A0A1Y3ECK3</accession>
<evidence type="ECO:0000313" key="1">
    <source>
        <dbReference type="EMBL" id="OUC42721.1"/>
    </source>
</evidence>
<gene>
    <name evidence="1" type="ORF">D917_10265</name>
</gene>
<sequence length="64" mass="7657">MDLPPQKAKILRGYDFSKKWELVCDQEKFIEQGSPKLYLDKLRSYLDPKGSKKVKLFYYYFSAN</sequence>